<sequence length="289" mass="32350">MAVSRSIWQNIQQYSWLVLALACLIAALVFWAVTDRDALVEVEQPSKIDVSVQIQPEKVAATTHLGALSDSVRPLDLKARVVVANEHLPEFRGTKYIKENQRKWIVEIFRSSNEAIIKNFLLNRSDRKKFVYFRLSSPDQIEQYVLAYGLFANADEANRQFTQLDLKLPDSIQPKAQRLGVYADLVNDLGAEEMKLATNRLYEIQLKPAALPKVDETLLLGTSRGSTSANKTTSTDASTTVRTTVTRRDAQGNVVNVQQNQSAVNAPTNAEKIKENSDSAKREISDPFN</sequence>
<keyword evidence="4" id="KW-1185">Reference proteome</keyword>
<accession>A0A5P1UQK2</accession>
<dbReference type="PROSITE" id="PS51257">
    <property type="entry name" value="PROKAR_LIPOPROTEIN"/>
    <property type="match status" value="1"/>
</dbReference>
<dbReference type="RefSeq" id="WP_150024857.1">
    <property type="nucleotide sequence ID" value="NZ_CP043909.1"/>
</dbReference>
<evidence type="ECO:0008006" key="5">
    <source>
        <dbReference type="Google" id="ProtNLM"/>
    </source>
</evidence>
<evidence type="ECO:0000313" key="3">
    <source>
        <dbReference type="EMBL" id="QER38422.1"/>
    </source>
</evidence>
<dbReference type="InterPro" id="IPR036680">
    <property type="entry name" value="SPOR-like_sf"/>
</dbReference>
<feature type="region of interest" description="Disordered" evidence="1">
    <location>
        <begin position="246"/>
        <end position="289"/>
    </location>
</feature>
<evidence type="ECO:0000256" key="2">
    <source>
        <dbReference type="SAM" id="Phobius"/>
    </source>
</evidence>
<keyword evidence="2" id="KW-1133">Transmembrane helix</keyword>
<dbReference type="Gene3D" id="3.30.70.1070">
    <property type="entry name" value="Sporulation related repeat"/>
    <property type="match status" value="1"/>
</dbReference>
<feature type="region of interest" description="Disordered" evidence="1">
    <location>
        <begin position="222"/>
        <end position="241"/>
    </location>
</feature>
<dbReference type="EMBL" id="CP043909">
    <property type="protein sequence ID" value="QER38422.1"/>
    <property type="molecule type" value="Genomic_DNA"/>
</dbReference>
<feature type="compositionally biased region" description="Low complexity" evidence="1">
    <location>
        <begin position="232"/>
        <end position="241"/>
    </location>
</feature>
<dbReference type="Proteomes" id="UP000325177">
    <property type="component" value="Chromosome"/>
</dbReference>
<dbReference type="KEGG" id="asue:F2A31_01345"/>
<proteinExistence type="predicted"/>
<feature type="compositionally biased region" description="Low complexity" evidence="1">
    <location>
        <begin position="251"/>
        <end position="266"/>
    </location>
</feature>
<gene>
    <name evidence="3" type="ORF">F2A31_01345</name>
</gene>
<feature type="compositionally biased region" description="Basic and acidic residues" evidence="1">
    <location>
        <begin position="271"/>
        <end position="289"/>
    </location>
</feature>
<evidence type="ECO:0000256" key="1">
    <source>
        <dbReference type="SAM" id="MobiDB-lite"/>
    </source>
</evidence>
<reference evidence="3 4" key="1">
    <citation type="submission" date="2019-09" db="EMBL/GenBank/DDBJ databases">
        <title>Acinetobacter sp. C16S1 isolated from saline soil.</title>
        <authorList>
            <person name="Xu L."/>
            <person name="Sun J.-Q."/>
        </authorList>
    </citation>
    <scope>NUCLEOTIDE SEQUENCE [LARGE SCALE GENOMIC DNA]</scope>
    <source>
        <strain evidence="3 4">C16S1</strain>
    </source>
</reference>
<keyword evidence="2" id="KW-0812">Transmembrane</keyword>
<feature type="transmembrane region" description="Helical" evidence="2">
    <location>
        <begin position="14"/>
        <end position="33"/>
    </location>
</feature>
<evidence type="ECO:0000313" key="4">
    <source>
        <dbReference type="Proteomes" id="UP000325177"/>
    </source>
</evidence>
<dbReference type="GO" id="GO:0042834">
    <property type="term" value="F:peptidoglycan binding"/>
    <property type="evidence" value="ECO:0007669"/>
    <property type="project" value="InterPro"/>
</dbReference>
<name>A0A5P1UQK2_9GAMM</name>
<dbReference type="AlphaFoldDB" id="A0A5P1UQK2"/>
<organism evidence="3 4">
    <name type="scientific">Acinetobacter suaedae</name>
    <dbReference type="NCBI Taxonomy" id="2609668"/>
    <lineage>
        <taxon>Bacteria</taxon>
        <taxon>Pseudomonadati</taxon>
        <taxon>Pseudomonadota</taxon>
        <taxon>Gammaproteobacteria</taxon>
        <taxon>Moraxellales</taxon>
        <taxon>Moraxellaceae</taxon>
        <taxon>Acinetobacter</taxon>
    </lineage>
</organism>
<keyword evidence="2" id="KW-0472">Membrane</keyword>
<protein>
    <recommendedName>
        <fullName evidence="5">SPOR domain-containing protein</fullName>
    </recommendedName>
</protein>